<feature type="transmembrane region" description="Helical" evidence="9">
    <location>
        <begin position="469"/>
        <end position="488"/>
    </location>
</feature>
<evidence type="ECO:0000256" key="2">
    <source>
        <dbReference type="ARBA" id="ARBA00008066"/>
    </source>
</evidence>
<evidence type="ECO:0000256" key="3">
    <source>
        <dbReference type="ARBA" id="ARBA00022448"/>
    </source>
</evidence>
<feature type="domain" description="Amino acid transporter transmembrane" evidence="10">
    <location>
        <begin position="374"/>
        <end position="778"/>
    </location>
</feature>
<feature type="transmembrane region" description="Helical" evidence="9">
    <location>
        <begin position="763"/>
        <end position="786"/>
    </location>
</feature>
<evidence type="ECO:0000259" key="10">
    <source>
        <dbReference type="Pfam" id="PF01490"/>
    </source>
</evidence>
<protein>
    <recommendedName>
        <fullName evidence="10">Amino acid transporter transmembrane domain-containing protein</fullName>
    </recommendedName>
</protein>
<gene>
    <name evidence="11" type="ORF">BASA50_007321</name>
</gene>
<reference evidence="11 12" key="1">
    <citation type="submission" date="2021-02" db="EMBL/GenBank/DDBJ databases">
        <title>Variation within the Batrachochytrium salamandrivorans European outbreak.</title>
        <authorList>
            <person name="Kelly M."/>
            <person name="Pasmans F."/>
            <person name="Shea T.P."/>
            <person name="Munoz J.F."/>
            <person name="Carranza S."/>
            <person name="Cuomo C.A."/>
            <person name="Martel A."/>
        </authorList>
    </citation>
    <scope>NUCLEOTIDE SEQUENCE [LARGE SCALE GENOMIC DNA]</scope>
    <source>
        <strain evidence="11 12">AMFP18/2</strain>
    </source>
</reference>
<keyword evidence="6 9" id="KW-1133">Transmembrane helix</keyword>
<evidence type="ECO:0000313" key="11">
    <source>
        <dbReference type="EMBL" id="KAH6593511.1"/>
    </source>
</evidence>
<dbReference type="InterPro" id="IPR013057">
    <property type="entry name" value="AA_transpt_TM"/>
</dbReference>
<dbReference type="Proteomes" id="UP001648503">
    <property type="component" value="Unassembled WGS sequence"/>
</dbReference>
<proteinExistence type="inferred from homology"/>
<feature type="compositionally biased region" description="Polar residues" evidence="8">
    <location>
        <begin position="211"/>
        <end position="220"/>
    </location>
</feature>
<keyword evidence="12" id="KW-1185">Reference proteome</keyword>
<comment type="similarity">
    <text evidence="2">Belongs to the amino acid/polyamine transporter 2 family.</text>
</comment>
<feature type="transmembrane region" description="Helical" evidence="9">
    <location>
        <begin position="405"/>
        <end position="427"/>
    </location>
</feature>
<sequence length="794" mass="85882">MWYSNQHSPKAQTTTSTTPPTTTTTTTTAAAATTPSPRATSSNSVPHSSPGHRQSSAITPLFVKQPVTPHGHSDYGATSTSHPVSSHPKGSPAISIGVSASPRSIHSRGIQNAEELTCAPTAELTASHMSTSPPSAADAPSSQPFLPIHHQLATGTYSSSNHSHQSQVSRFSRNTSVMEMSVSAASSWANSFRRATAFQFDREMTRACPESNLSPPSVSSLIPGARQRRGYSRHSRSVHSQLVSGLGIGISTDDAHHDPSRNASPPNSSFDRMSGVFPNMEDSLEIGRETPAHLDHSSPAYSRSWNHRDHEEDWKQPPIVDETNPLLKSLTGSLSMDPETDVLSDCESDNLHCCQSYDGDCHGLQAPDEMFNSKSSYYQSLFNSLNILMGVGLLTMPFSFKLTGWVVGVGCLLMLSLVTCHTAKILALCLDWTPDVDPSQPSQPVAPRPLASTFGDFGELAFGQSGRNFISFVFVLELCAATVALIILSADSILALFPFLDIVMIKIAIVALVVPATYPLTLNIASYGSLVGVVALLNLLVIVVFDGLTTTESPGSLLNPAETYIFPQAWYSVPLAFGLIMSGFCGHSVFPNLYRDMKEPEHYGKLVNHTYVVTTLTYLGIAAVGYAMFGSFTMQEITQNLPTVASYSPMLTQATIWLIALNPITKYALAISPVNLQIERYITNLFPALCGNSCHVPFTLRIMSRTFVSMCMLTIAILCPGFHNLMAILGSLFSCTVSIVFPQLCFLKLYGRKLTWWRYGCEVMVLVFGLVFGAIGTVWACLPGTVPDIEGSDL</sequence>
<feature type="transmembrane region" description="Helical" evidence="9">
    <location>
        <begin position="731"/>
        <end position="751"/>
    </location>
</feature>
<feature type="region of interest" description="Disordered" evidence="8">
    <location>
        <begin position="208"/>
        <end position="276"/>
    </location>
</feature>
<keyword evidence="5" id="KW-0029">Amino-acid transport</keyword>
<dbReference type="PANTHER" id="PTHR22950:SF692">
    <property type="entry name" value="TRANSMEMBRANE AMINO ACID TRANSPORTER FAMILY PROTEIN"/>
    <property type="match status" value="1"/>
</dbReference>
<feature type="compositionally biased region" description="Polar residues" evidence="8">
    <location>
        <begin position="43"/>
        <end position="58"/>
    </location>
</feature>
<keyword evidence="3" id="KW-0813">Transport</keyword>
<evidence type="ECO:0000256" key="6">
    <source>
        <dbReference type="ARBA" id="ARBA00022989"/>
    </source>
</evidence>
<comment type="caution">
    <text evidence="11">The sequence shown here is derived from an EMBL/GenBank/DDBJ whole genome shotgun (WGS) entry which is preliminary data.</text>
</comment>
<feature type="region of interest" description="Disordered" evidence="8">
    <location>
        <begin position="1"/>
        <end position="96"/>
    </location>
</feature>
<evidence type="ECO:0000313" key="12">
    <source>
        <dbReference type="Proteomes" id="UP001648503"/>
    </source>
</evidence>
<evidence type="ECO:0000256" key="1">
    <source>
        <dbReference type="ARBA" id="ARBA00004141"/>
    </source>
</evidence>
<evidence type="ECO:0000256" key="9">
    <source>
        <dbReference type="SAM" id="Phobius"/>
    </source>
</evidence>
<feature type="compositionally biased region" description="Polar residues" evidence="8">
    <location>
        <begin position="1"/>
        <end position="12"/>
    </location>
</feature>
<feature type="compositionally biased region" description="Basic residues" evidence="8">
    <location>
        <begin position="226"/>
        <end position="237"/>
    </location>
</feature>
<feature type="transmembrane region" description="Helical" evidence="9">
    <location>
        <begin position="707"/>
        <end position="725"/>
    </location>
</feature>
<comment type="subcellular location">
    <subcellularLocation>
        <location evidence="1">Membrane</location>
        <topology evidence="1">Multi-pass membrane protein</topology>
    </subcellularLocation>
</comment>
<feature type="transmembrane region" description="Helical" evidence="9">
    <location>
        <begin position="569"/>
        <end position="590"/>
    </location>
</feature>
<organism evidence="11 12">
    <name type="scientific">Batrachochytrium salamandrivorans</name>
    <dbReference type="NCBI Taxonomy" id="1357716"/>
    <lineage>
        <taxon>Eukaryota</taxon>
        <taxon>Fungi</taxon>
        <taxon>Fungi incertae sedis</taxon>
        <taxon>Chytridiomycota</taxon>
        <taxon>Chytridiomycota incertae sedis</taxon>
        <taxon>Chytridiomycetes</taxon>
        <taxon>Rhizophydiales</taxon>
        <taxon>Rhizophydiales incertae sedis</taxon>
        <taxon>Batrachochytrium</taxon>
    </lineage>
</organism>
<evidence type="ECO:0000256" key="7">
    <source>
        <dbReference type="ARBA" id="ARBA00023136"/>
    </source>
</evidence>
<feature type="compositionally biased region" description="Low complexity" evidence="8">
    <location>
        <begin position="13"/>
        <end position="42"/>
    </location>
</feature>
<feature type="compositionally biased region" description="Low complexity" evidence="8">
    <location>
        <begin position="130"/>
        <end position="142"/>
    </location>
</feature>
<feature type="region of interest" description="Disordered" evidence="8">
    <location>
        <begin position="125"/>
        <end position="145"/>
    </location>
</feature>
<feature type="transmembrane region" description="Helical" evidence="9">
    <location>
        <begin position="524"/>
        <end position="548"/>
    </location>
</feature>
<keyword evidence="7 9" id="KW-0472">Membrane</keyword>
<feature type="transmembrane region" description="Helical" evidence="9">
    <location>
        <begin position="610"/>
        <end position="629"/>
    </location>
</feature>
<evidence type="ECO:0000256" key="4">
    <source>
        <dbReference type="ARBA" id="ARBA00022692"/>
    </source>
</evidence>
<evidence type="ECO:0000256" key="8">
    <source>
        <dbReference type="SAM" id="MobiDB-lite"/>
    </source>
</evidence>
<evidence type="ECO:0000256" key="5">
    <source>
        <dbReference type="ARBA" id="ARBA00022970"/>
    </source>
</evidence>
<dbReference type="PANTHER" id="PTHR22950">
    <property type="entry name" value="AMINO ACID TRANSPORTER"/>
    <property type="match status" value="1"/>
</dbReference>
<dbReference type="EMBL" id="JAFCIX010000354">
    <property type="protein sequence ID" value="KAH6593511.1"/>
    <property type="molecule type" value="Genomic_DNA"/>
</dbReference>
<feature type="transmembrane region" description="Helical" evidence="9">
    <location>
        <begin position="495"/>
        <end position="518"/>
    </location>
</feature>
<dbReference type="Pfam" id="PF01490">
    <property type="entry name" value="Aa_trans"/>
    <property type="match status" value="1"/>
</dbReference>
<accession>A0ABQ8F7E2</accession>
<feature type="compositionally biased region" description="Polar residues" evidence="8">
    <location>
        <begin position="261"/>
        <end position="271"/>
    </location>
</feature>
<keyword evidence="4 9" id="KW-0812">Transmembrane</keyword>
<name>A0ABQ8F7E2_9FUNG</name>